<dbReference type="Proteomes" id="UP000259273">
    <property type="component" value="Unassembled WGS sequence"/>
</dbReference>
<feature type="domain" description="DUF1214" evidence="1">
    <location>
        <begin position="319"/>
        <end position="383"/>
    </location>
</feature>
<dbReference type="AlphaFoldDB" id="A0A3C1KJS9"/>
<dbReference type="EMBL" id="DMND01000068">
    <property type="protein sequence ID" value="HAN26989.1"/>
    <property type="molecule type" value="Genomic_DNA"/>
</dbReference>
<evidence type="ECO:0000313" key="3">
    <source>
        <dbReference type="Proteomes" id="UP000259273"/>
    </source>
</evidence>
<name>A0A3C1KJS9_9GAMM</name>
<evidence type="ECO:0000313" key="2">
    <source>
        <dbReference type="EMBL" id="HAN26989.1"/>
    </source>
</evidence>
<sequence length="447" mass="49713">MCRTSGSIRPMGCMRTAGAIPAPGVLMFAMTSRKAVWLLGALASAAVSAADGLQEPWKNFTEDLQQVGARMEARLPERLRDDPQVQQEAGTLILQAMAREVLEALGADESHPVFLPSLGAVINIFQPNADTVYLNANVDDHGSYRLRGQSGSVRVIKMAQFRALADEVAFEEGPSSFQALSYNDFNDLSIDDQGRFDVLLSRKRPQGYSGDWWELHPGTGFLMIRQMSSDWANERDWRVAIERLDTGVQRDRPSAAELEARLSRLSRRIGDVALSLVTHVEDMRKAGYLNRLRIMHTPGSLEGQFYYEGAYEINASEALVVEAKVPEDCVYWSAILTNDIYQTIDWMNNQSSLNDAQAHVDADGVVRFVLSLDDPGVHNWLDPAGHASGAFQGRWTGCSSTLIPKVTKVALADLDDFLPADTVRVTAAEREAAIRERRMHFQMRPLW</sequence>
<comment type="caution">
    <text evidence="2">The sequence shown here is derived from an EMBL/GenBank/DDBJ whole genome shotgun (WGS) entry which is preliminary data.</text>
</comment>
<organism evidence="2 3">
    <name type="scientific">Haliea salexigens</name>
    <dbReference type="NCBI Taxonomy" id="287487"/>
    <lineage>
        <taxon>Bacteria</taxon>
        <taxon>Pseudomonadati</taxon>
        <taxon>Pseudomonadota</taxon>
        <taxon>Gammaproteobacteria</taxon>
        <taxon>Cellvibrionales</taxon>
        <taxon>Halieaceae</taxon>
        <taxon>Haliea</taxon>
    </lineage>
</organism>
<dbReference type="InterPro" id="IPR010621">
    <property type="entry name" value="DUF1214"/>
</dbReference>
<gene>
    <name evidence="2" type="ORF">DCP75_04580</name>
</gene>
<protein>
    <recommendedName>
        <fullName evidence="1">DUF1214 domain-containing protein</fullName>
    </recommendedName>
</protein>
<proteinExistence type="predicted"/>
<evidence type="ECO:0000259" key="1">
    <source>
        <dbReference type="Pfam" id="PF06742"/>
    </source>
</evidence>
<reference evidence="2 3" key="1">
    <citation type="journal article" date="2018" name="Nat. Biotechnol.">
        <title>A standardized bacterial taxonomy based on genome phylogeny substantially revises the tree of life.</title>
        <authorList>
            <person name="Parks D.H."/>
            <person name="Chuvochina M."/>
            <person name="Waite D.W."/>
            <person name="Rinke C."/>
            <person name="Skarshewski A."/>
            <person name="Chaumeil P.A."/>
            <person name="Hugenholtz P."/>
        </authorList>
    </citation>
    <scope>NUCLEOTIDE SEQUENCE [LARGE SCALE GENOMIC DNA]</scope>
    <source>
        <strain evidence="2">UBA9158</strain>
    </source>
</reference>
<dbReference type="Pfam" id="PF06742">
    <property type="entry name" value="DUF1214"/>
    <property type="match status" value="1"/>
</dbReference>
<accession>A0A3C1KJS9</accession>